<reference evidence="1" key="2">
    <citation type="journal article" date="2015" name="Data Brief">
        <title>Shoot transcriptome of the giant reed, Arundo donax.</title>
        <authorList>
            <person name="Barrero R.A."/>
            <person name="Guerrero F.D."/>
            <person name="Moolhuijzen P."/>
            <person name="Goolsby J.A."/>
            <person name="Tidwell J."/>
            <person name="Bellgard S.E."/>
            <person name="Bellgard M.I."/>
        </authorList>
    </citation>
    <scope>NUCLEOTIDE SEQUENCE</scope>
    <source>
        <tissue evidence="1">Shoot tissue taken approximately 20 cm above the soil surface</tissue>
    </source>
</reference>
<proteinExistence type="predicted"/>
<accession>A0A0A8ZA42</accession>
<dbReference type="AlphaFoldDB" id="A0A0A8ZA42"/>
<reference evidence="1" key="1">
    <citation type="submission" date="2014-09" db="EMBL/GenBank/DDBJ databases">
        <authorList>
            <person name="Magalhaes I.L.F."/>
            <person name="Oliveira U."/>
            <person name="Santos F.R."/>
            <person name="Vidigal T.H.D.A."/>
            <person name="Brescovit A.D."/>
            <person name="Santos A.J."/>
        </authorList>
    </citation>
    <scope>NUCLEOTIDE SEQUENCE</scope>
    <source>
        <tissue evidence="1">Shoot tissue taken approximately 20 cm above the soil surface</tissue>
    </source>
</reference>
<evidence type="ECO:0000313" key="1">
    <source>
        <dbReference type="EMBL" id="JAD34543.1"/>
    </source>
</evidence>
<sequence>MQRAASKAALQKTKFFDSLLHFAHWHINNYRTCAGISSTTYLQQ</sequence>
<name>A0A0A8ZA42_ARUDO</name>
<protein>
    <submittedName>
        <fullName evidence="1">Uncharacterized protein</fullName>
    </submittedName>
</protein>
<organism evidence="1">
    <name type="scientific">Arundo donax</name>
    <name type="common">Giant reed</name>
    <name type="synonym">Donax arundinaceus</name>
    <dbReference type="NCBI Taxonomy" id="35708"/>
    <lineage>
        <taxon>Eukaryota</taxon>
        <taxon>Viridiplantae</taxon>
        <taxon>Streptophyta</taxon>
        <taxon>Embryophyta</taxon>
        <taxon>Tracheophyta</taxon>
        <taxon>Spermatophyta</taxon>
        <taxon>Magnoliopsida</taxon>
        <taxon>Liliopsida</taxon>
        <taxon>Poales</taxon>
        <taxon>Poaceae</taxon>
        <taxon>PACMAD clade</taxon>
        <taxon>Arundinoideae</taxon>
        <taxon>Arundineae</taxon>
        <taxon>Arundo</taxon>
    </lineage>
</organism>
<dbReference type="EMBL" id="GBRH01263352">
    <property type="protein sequence ID" value="JAD34543.1"/>
    <property type="molecule type" value="Transcribed_RNA"/>
</dbReference>